<dbReference type="SUPFAM" id="SSF50985">
    <property type="entry name" value="RCC1/BLIP-II"/>
    <property type="match status" value="2"/>
</dbReference>
<feature type="region of interest" description="Disordered" evidence="3">
    <location>
        <begin position="973"/>
        <end position="1009"/>
    </location>
</feature>
<feature type="region of interest" description="Disordered" evidence="3">
    <location>
        <begin position="929"/>
        <end position="951"/>
    </location>
</feature>
<feature type="region of interest" description="Disordered" evidence="3">
    <location>
        <begin position="2370"/>
        <end position="2395"/>
    </location>
</feature>
<feature type="compositionally biased region" description="Basic and acidic residues" evidence="3">
    <location>
        <begin position="1133"/>
        <end position="1153"/>
    </location>
</feature>
<keyword evidence="1" id="KW-0677">Repeat</keyword>
<dbReference type="Pfam" id="PF00415">
    <property type="entry name" value="RCC1"/>
    <property type="match status" value="1"/>
</dbReference>
<feature type="region of interest" description="Disordered" evidence="3">
    <location>
        <begin position="4517"/>
        <end position="4754"/>
    </location>
</feature>
<dbReference type="Gene3D" id="2.130.10.30">
    <property type="entry name" value="Regulator of chromosome condensation 1/beta-lactamase-inhibitor protein II"/>
    <property type="match status" value="2"/>
</dbReference>
<feature type="repeat" description="RCC1" evidence="2">
    <location>
        <begin position="2905"/>
        <end position="2979"/>
    </location>
</feature>
<feature type="region of interest" description="Disordered" evidence="3">
    <location>
        <begin position="1476"/>
        <end position="1495"/>
    </location>
</feature>
<feature type="repeat" description="RCC1" evidence="2">
    <location>
        <begin position="3117"/>
        <end position="3187"/>
    </location>
</feature>
<feature type="region of interest" description="Disordered" evidence="3">
    <location>
        <begin position="4267"/>
        <end position="4287"/>
    </location>
</feature>
<reference evidence="4 5" key="1">
    <citation type="journal article" date="2016" name="Nat. Commun.">
        <title>Local admixture of amplified and diversified secreted pathogenesis determinants shapes mosaic Toxoplasma gondii genomes.</title>
        <authorList>
            <person name="Lorenzi H."/>
            <person name="Khan A."/>
            <person name="Behnke M.S."/>
            <person name="Namasivayam S."/>
            <person name="Swapna L.S."/>
            <person name="Hadjithomas M."/>
            <person name="Karamycheva S."/>
            <person name="Pinney D."/>
            <person name="Brunk B.P."/>
            <person name="Ajioka J.W."/>
            <person name="Ajzenberg D."/>
            <person name="Boothroyd J.C."/>
            <person name="Boyle J.P."/>
            <person name="Darde M.L."/>
            <person name="Diaz-Miranda M.A."/>
            <person name="Dubey J.P."/>
            <person name="Fritz H.M."/>
            <person name="Gennari S.M."/>
            <person name="Gregory B.D."/>
            <person name="Kim K."/>
            <person name="Saeij J.P."/>
            <person name="Su C."/>
            <person name="White M.W."/>
            <person name="Zhu X.Q."/>
            <person name="Howe D.K."/>
            <person name="Rosenthal B.M."/>
            <person name="Grigg M.E."/>
            <person name="Parkinson J."/>
            <person name="Liu L."/>
            <person name="Kissinger J.C."/>
            <person name="Roos D.S."/>
            <person name="Sibley L.D."/>
        </authorList>
    </citation>
    <scope>NUCLEOTIDE SEQUENCE [LARGE SCALE GENOMIC DNA]</scope>
    <source>
        <strain evidence="4 5">ARI</strain>
    </source>
</reference>
<dbReference type="PROSITE" id="PS50012">
    <property type="entry name" value="RCC1_3"/>
    <property type="match status" value="2"/>
</dbReference>
<evidence type="ECO:0000313" key="5">
    <source>
        <dbReference type="Proteomes" id="UP000074247"/>
    </source>
</evidence>
<evidence type="ECO:0000256" key="1">
    <source>
        <dbReference type="ARBA" id="ARBA00022737"/>
    </source>
</evidence>
<feature type="region of interest" description="Disordered" evidence="3">
    <location>
        <begin position="4153"/>
        <end position="4184"/>
    </location>
</feature>
<feature type="compositionally biased region" description="Acidic residues" evidence="3">
    <location>
        <begin position="362"/>
        <end position="376"/>
    </location>
</feature>
<feature type="region of interest" description="Disordered" evidence="3">
    <location>
        <begin position="1"/>
        <end position="86"/>
    </location>
</feature>
<feature type="region of interest" description="Disordered" evidence="3">
    <location>
        <begin position="549"/>
        <end position="586"/>
    </location>
</feature>
<feature type="compositionally biased region" description="Basic and acidic residues" evidence="3">
    <location>
        <begin position="1784"/>
        <end position="1799"/>
    </location>
</feature>
<feature type="compositionally biased region" description="Acidic residues" evidence="3">
    <location>
        <begin position="17"/>
        <end position="33"/>
    </location>
</feature>
<feature type="compositionally biased region" description="Polar residues" evidence="3">
    <location>
        <begin position="1"/>
        <end position="11"/>
    </location>
</feature>
<feature type="compositionally biased region" description="Basic and acidic residues" evidence="3">
    <location>
        <begin position="3943"/>
        <end position="3952"/>
    </location>
</feature>
<accession>A0A139XR24</accession>
<dbReference type="Pfam" id="PF13540">
    <property type="entry name" value="RCC1_2"/>
    <property type="match status" value="1"/>
</dbReference>
<feature type="region of interest" description="Disordered" evidence="3">
    <location>
        <begin position="3889"/>
        <end position="3979"/>
    </location>
</feature>
<feature type="region of interest" description="Disordered" evidence="3">
    <location>
        <begin position="1781"/>
        <end position="1812"/>
    </location>
</feature>
<dbReference type="InterPro" id="IPR009091">
    <property type="entry name" value="RCC1/BLIP-II"/>
</dbReference>
<feature type="compositionally biased region" description="Basic and acidic residues" evidence="3">
    <location>
        <begin position="1919"/>
        <end position="1939"/>
    </location>
</feature>
<dbReference type="GO" id="GO:0005737">
    <property type="term" value="C:cytoplasm"/>
    <property type="evidence" value="ECO:0007669"/>
    <property type="project" value="TreeGrafter"/>
</dbReference>
<feature type="compositionally biased region" description="Polar residues" evidence="3">
    <location>
        <begin position="4321"/>
        <end position="4334"/>
    </location>
</feature>
<dbReference type="EMBL" id="AGQS02005278">
    <property type="protein sequence ID" value="KYF41210.1"/>
    <property type="molecule type" value="Genomic_DNA"/>
</dbReference>
<feature type="region of interest" description="Disordered" evidence="3">
    <location>
        <begin position="310"/>
        <end position="336"/>
    </location>
</feature>
<feature type="compositionally biased region" description="Low complexity" evidence="3">
    <location>
        <begin position="68"/>
        <end position="86"/>
    </location>
</feature>
<gene>
    <name evidence="4" type="ORF">TGARI_209880</name>
</gene>
<feature type="region of interest" description="Disordered" evidence="3">
    <location>
        <begin position="1129"/>
        <end position="1215"/>
    </location>
</feature>
<feature type="region of interest" description="Disordered" evidence="3">
    <location>
        <begin position="3412"/>
        <end position="3442"/>
    </location>
</feature>
<feature type="region of interest" description="Disordered" evidence="3">
    <location>
        <begin position="1058"/>
        <end position="1104"/>
    </location>
</feature>
<sequence length="4905" mass="527942">MARGTTASSLDATRLEESEEEAPPGDAEGEEDASLLLTSFQQAEGAAEDGRAGLSQAENTRNVRKKNASSSSSSSSSATSSSPEDAKNAASASSAAFSSSLGASKVRSLPLVRRSEVGGESSCFISVFLSSLDLLCPSSTSLVSPFAYASLVAPYRASPVSACFLLSQVASLPPPALCLSSRPAARPDPRGKSPSLLIAAVPAYLLALRQLQRLLALPLLDFSSSSGSSVQASPSAYASPAVCSLNWRRAFRRLVLPDREREASLGEIGCSDLLSLPLRPWQTEWRRARYAACVSAYAVFRELAAEREREAQRISERGREEGRERERRTSGAEETDRGDAFLGALYDAALHALRATDRQAAEEGEAEQTDSEEWGEDLTSIPIEDGVDFDGEETGFPRDPTRRDTELTSLLTLLEEFRETAQRLSIAFCKAKRKKKTHPTDLSSSPSSSSPSSSSPSSSHSSSSSSSSPSSSSSSPFVLISPPRDSSSSSSVPSSVVRRSPVLSVCSFSQSLLSAEDLLVSLGCHVGRTGVGFLDCMTALRRASASSASAGLHEGAEELRSGTARGGAREAKPRSVLPPPVPFGSFGRKQRISEGSGWVKPSPQSLAVVDWQLHLPRGALARALLACPRCSKKQSTNAGSELKGLKGACNGNTRAPGCGDPPPTCCLFGPAGAALWRSSAPQGGDPEGRESESRENGEEQEEKEQGEKEQGEDEEERGERAERKSGDGGVSVRLVLHLDTNSLDWTASEARVEGEEEETMPLLHELVGDLLQRAVWTMKKSEVSVFFVPFPGLLGLESAGQQGNSAAASLSSFALSSKLCQVHAPACVPLVFSLRLLDFQPLFPSLSSLSPSFSSSRKEEGGRGDSGEVQQIAGLVLEASRRSRSLLQIAEEFQSFCSIIFHLLLERDPRAPRLLLSLILSSRGESSETRVLSGLPAEDEGESRGPRSVVRRIFPTRGEERLVLSLFGSELEKTNPEKNTRTHAAPSPPDFVQTPPPSPASQKRSRWWHPGALRSASRSRRLLSLLSSSSVPNASPASPVFCREDSRELEKGVCARLASKQSVDEGSSEVEAHAGAEETLQDASSHLRGRAQTKKSAAPSPLLLGHLETETSACDDNSLPATPSLCAASACESEARRQRENKAKAEGERESKRRFAGLRTTIKSPLWRRRAGPLPSSPGSQGPQTSGEKRGEEEEQVGGEEAARGGTPRRTTKEDVFRVEGDVEEGQFFSVHRRGVPEFEAGSSAGLWGGARFALPSLADLASLQKQLYAHQELEVQGISGRRETDKEDAEKLARSIASVFEKGVVIQGVYFQVIESEEVWRHLHRERQVARAALFRFQQFPCPPLFLLLEMCARRLFASPVSEVALLPCLRRSGVSSSSTYVECEAALMPHPLSRMGAPNPRPRRSCSEFPAKEEQEREGQGGEGDGEEEDVSLRLHVSGGWSFSKDRLGVPSLPSLFPLVSSCIPSFSVADTLESSSPRRSLSRRPFSRDASAPLKAEAPPFLVVDPEADSERQVAHARKVAVEASKEERQGLLLAFASEELRPAVVQWTVAGAVDSEDREGGGGGRREKKEKEMSLFLSKEEETAALQAASQALGLSGNCLVLSPLTESSSLETCRQAASWLPSFALAAAATDAFASSGRSRHRGQVLMHAEESAGVARRAARSSAGNLWNVAGQLCRVWVLSAKRAAASERREETAEREGKQGKDVSPADSSPENSRSPLFGLLLLPLRLASSWNVRPSAFDFDALPLAAAEETRRGGRREDRFPWVAPSSTRCEAASSEVREFEGERNSAKREGTQPLGGAGGASEASLGARPSFCLVGNASCLRGDTSRSVRKVGSFLLSEVSGHLGHPQGLRAILHAKFLPVGLAEWLLLADLFLAFPENRSQSVPEQGREKRLREQRRKGRQSSGPGRAGDAAETRRSPGEDGAEGDKETEDKEQEGGEGEEDEREKEENEKEEFRCFVRRREGRAREMFALIAADLLGSAVKRALRHLSPSFSAFSALVGAATGWLFSGHRDAAASSSAVQAGVSLSLAFQFLRVTALFPSLRGRFSPLLPLAASQSSPVFLRRSLAYHLGLSIPAFTDPPTSSSLSSLSSSLASSGYGAARKRRIWSHLEGRGGENVQWRCARLSQILRGADWSETQKTSENKRDPETPQETVWGVAGETRLGAEVPAPREQRVWVRMRLKSVLEAEDVACLSLSLGQLPLDTLSSSSEAQDWPGREGIGGGSRDDAAKERQKRPSHNFQVPSLLSLLQHDVALAASCAELAVPSSSTFAAFLARHPPSSRVCLRASRVSRETRKRQKSLVEARDHSSERREDVREASEDSESIQIPILRRAAADALPRRLRAAAVSQVLLRSLLGEERRQGGAAEVNEQTEWKGEKKSGSSTRVVKLGATPGGLADLTDRHLLHFLLHAVVEFDCWRGFTFEKEGGNSLEDSCPSSSSSSSSEKSDAPLRGTEKRRQELVFVSLVASVENLQVSVHHSLELQIVLLLVQGLNRLQRGFLASSRLRLMKAADLFESLWGPVSWEGLLSDSASLPVSSDAKMPARKETQTRFSSAHPLMLFPVWLLLLLSYCGAVSSTVSSSVASMESPSQEEKNKSGGGISSPSFLLSLPRGVPQGDFLTACVAVYADLLRLLRLRCPAFPLPAGPPHLLPSSLLFSPHLTIDRRCLVSPPFPSAPERLRPVTNIFSDENAAERNPLESLSGLSAAPHASQMPQDVPSEAFRFFGCTYTPKFPRKEHCRMPVEAVLSAQQIAAILCFNLRRCQPHLSRWLASVSLFSPRGDFAVSSATEVGCSFLAALLASPAPPPSPSLFESSRAVSPRKTQSVCMRRSTPRCLLPAVFLTASAPDSEAASLFSGGSEDARTRRDSAVSQLRDLRFLDDNEGHLERWWRTQKRPRVFACGSNERGALGVGRPAFFPFDPVLGEKENEEQVRRGTDVWWTPQPQRICALPPDVTSVAGGAAHCVALTSSGCLYTWGANEAGQCGVSSPSQKTRRSRRHSSDVRGQCLAASAAFSWISFSDISLPLKTPEEEAEGVEGIEEGELDAFLSLPVRLDVFEESETECLPSEKFRDVVSASTLSLSKPFSPKVAFSLVACGADFSAAASAAGCLYTWGSNTCGVLGLGDTRPRAVPSLVSPEMFRSVAALHASPEGAHAPPSAPRVTALACGNSHMGVLLEGGALYMWGSNWYTECGYCSLLEEKAVRAEGVGGEDEGEEDDKEGREEGSGEDLLYPREICVFELAPLRRDHHHVYEAVMHWMFINSSEENQTGWSAAASSVCSASPAGGSGLEEASSWVQAGARVARTRLGVKMNVCQTKKSFSVVLTPALLPDLLRSVVAYTKDAASAQKLLNYRLRFSLLSCGSVHTLALGDTKASAEVAGGGERDRWSLQQGRQVEETLCEAGAERDEHEGHGESQRHSDAGETLEKKRQKTREETVHTGFLYSWGRDSGNCLGLGRPPGASSNAYPSRIPTLFFRVERREERGVERQGEENGERQEAQGHCEPLAFRRIAAGGTASGAIDDKHRLWLWGDVSGICPDFFPPPHRPECLSPSLFEVDSRLLSRSRQESVFDVSLCSSEKAPLEVALLHFPVEGTRLLLAPLAGGLVALGDGCGVQGLHQAVSAARSVSALRQHLAVDEWEEHCRRLKAGKRPEREERQEEDRTGKGKGREKREQGEREEKARDEERLEALRVPGAATVTPRFWVDKSRMERLRGIHHLVLPAGGRVDQVAGGTDFIVILSSPSQPGYSLSSSLCLPLLLSPPRALQSSGEVASRSGSTSPSVAAPLAYGSNVGLQSPRALPVRVERTTAADAASGAPSTSSFGPVASTALSAFISKLRVSPVASPLARDDSDLKPASPGLSLPGLFGGFSLSTLVVPRPAVPASAPEAREKRETKAAEERETETARDTHTGTEAERTTLSRRCSVESKALIFSGEKRGSEREVPPGGPEGAGGVEPKETGGTHASVSPRNDRMVALLEGLDKGSGRLFTLVNKVLQLPFSIPEERLDFHESQQASDLQVSRSVSSPRCASSSSPFASSSSPFASSMQCRPSGVTGAALFASETGAHAAAGQRASLLPKTLRPASWTTLESTAFSSVSSTASASRAESAAEGAASGSWAGRSSSSVSAGFASRFSEGRRDQAVSFVSTAFPPAKQTERREEEWRKEEEGGQGRRRQLWVAQEPLRSAWVRPASFSSSLAPQKNAGRVSGTSSFSTNVSAQLAAHRGFAFEPAESTSPAAGTPAPAASFVFSSSRPPASSLVGCGESKRNQSEVSSQGTLWRDAGVQPGLAFRESCLVQVHPAEVYRHLEPSRQGDSQRAPASTAKTSSEFLEPWRRVVHTAGSFASVHSQERRGISDPFVAASGVRTLSGVDAARALPRVAMPEGGFAGDASLHAGTLRGESPALQLQAGGFSGWYAGGFPELHAGPRVWPSFSGGAESALRGVSEPTPHLAYFTVSDTCGANAAWAGRTGEGQFAHAEIPNFRATSSDGPVPSRRPASYLSAAFSGENVSPSMLDKKRRMQSVQSFASRASLRPPSSSKAGLGERETRRRDAAEGEEETHVGLAASLRRDADRRGDKKTREREGRGGDPTEARKSLQKGSKQNLQVVPLRERLAKDRTGGAVETRRRGSVSAPAAAPEETGGDSSHWLSREERGDRGDGGQPTAGREKVREEPRNRGGRWRQRSSGSGREEVTTEAGQREGRSARERRRREKEDAHSDRERTERLSPRRSDTRGEEGDAEEEERVTRRRRTVIREATKTAKEGFLLSRDSLISKVTDSGYEVSPGTTCTPLTVEKEFMGGVISLSAGASFGPVNTQEGLTRLFVLACEDGSLQFESGLKGSCARVSQYTELLVAPFSAYALTNRSKTKPARLLLMSNGVEEAEFQPSHLLTEVSPE</sequence>
<feature type="region of interest" description="Disordered" evidence="3">
    <location>
        <begin position="437"/>
        <end position="494"/>
    </location>
</feature>
<feature type="compositionally biased region" description="Acidic residues" evidence="3">
    <location>
        <begin position="3218"/>
        <end position="3227"/>
    </location>
</feature>
<feature type="compositionally biased region" description="Basic and acidic residues" evidence="3">
    <location>
        <begin position="4674"/>
        <end position="4684"/>
    </location>
</feature>
<dbReference type="Proteomes" id="UP000074247">
    <property type="component" value="Unassembled WGS sequence"/>
</dbReference>
<feature type="region of interest" description="Disordered" evidence="3">
    <location>
        <begin position="1393"/>
        <end position="1431"/>
    </location>
</feature>
<feature type="region of interest" description="Disordered" evidence="3">
    <location>
        <begin position="357"/>
        <end position="403"/>
    </location>
</feature>
<dbReference type="PANTHER" id="PTHR45622:SF76">
    <property type="entry name" value="HECT AND RLD DOMAIN CONTAINING E3 UBIQUITIN LIGASE 4, ISOFORM C"/>
    <property type="match status" value="1"/>
</dbReference>
<feature type="region of interest" description="Disordered" evidence="3">
    <location>
        <begin position="2143"/>
        <end position="2170"/>
    </location>
</feature>
<name>A0A139XR24_TOXGO</name>
<feature type="compositionally biased region" description="Basic and acidic residues" evidence="3">
    <location>
        <begin position="686"/>
        <end position="709"/>
    </location>
</feature>
<feature type="compositionally biased region" description="Acidic residues" evidence="3">
    <location>
        <begin position="1940"/>
        <end position="1954"/>
    </location>
</feature>
<dbReference type="PANTHER" id="PTHR45622">
    <property type="entry name" value="UBIQUITIN-PROTEIN LIGASE E3A-RELATED"/>
    <property type="match status" value="1"/>
</dbReference>
<evidence type="ECO:0000313" key="4">
    <source>
        <dbReference type="EMBL" id="KYF41210.1"/>
    </source>
</evidence>
<feature type="compositionally biased region" description="Basic and acidic residues" evidence="3">
    <location>
        <begin position="2309"/>
        <end position="2328"/>
    </location>
</feature>
<feature type="compositionally biased region" description="Basic and acidic residues" evidence="3">
    <location>
        <begin position="717"/>
        <end position="726"/>
    </location>
</feature>
<feature type="compositionally biased region" description="Basic and acidic residues" evidence="3">
    <location>
        <begin position="3896"/>
        <end position="3927"/>
    </location>
</feature>
<feature type="compositionally biased region" description="Basic and acidic residues" evidence="3">
    <location>
        <begin position="4576"/>
        <end position="4603"/>
    </location>
</feature>
<feature type="compositionally biased region" description="Basic and acidic residues" evidence="3">
    <location>
        <begin position="4657"/>
        <end position="4667"/>
    </location>
</feature>
<protein>
    <submittedName>
        <fullName evidence="4">Putative glutamic acid-rcih protein</fullName>
    </submittedName>
</protein>
<feature type="compositionally biased region" description="Basic and acidic residues" evidence="3">
    <location>
        <begin position="4697"/>
        <end position="4713"/>
    </location>
</feature>
<feature type="compositionally biased region" description="Basic and acidic residues" evidence="3">
    <location>
        <begin position="3679"/>
        <end position="3694"/>
    </location>
</feature>
<dbReference type="InterPro" id="IPR000408">
    <property type="entry name" value="Reg_chr_condens"/>
</dbReference>
<feature type="region of interest" description="Disordered" evidence="3">
    <location>
        <begin position="3214"/>
        <end position="3236"/>
    </location>
</feature>
<feature type="region of interest" description="Disordered" evidence="3">
    <location>
        <begin position="2304"/>
        <end position="2328"/>
    </location>
</feature>
<feature type="region of interest" description="Disordered" evidence="3">
    <location>
        <begin position="4315"/>
        <end position="4334"/>
    </location>
</feature>
<evidence type="ECO:0000256" key="2">
    <source>
        <dbReference type="PROSITE-ProRule" id="PRU00235"/>
    </source>
</evidence>
<feature type="region of interest" description="Disordered" evidence="3">
    <location>
        <begin position="2437"/>
        <end position="2462"/>
    </location>
</feature>
<feature type="region of interest" description="Disordered" evidence="3">
    <location>
        <begin position="676"/>
        <end position="728"/>
    </location>
</feature>
<feature type="compositionally biased region" description="Basic and acidic residues" evidence="3">
    <location>
        <begin position="3659"/>
        <end position="3673"/>
    </location>
</feature>
<dbReference type="OrthoDB" id="333078at2759"/>
<feature type="compositionally biased region" description="Low complexity" evidence="3">
    <location>
        <begin position="4534"/>
        <end position="4547"/>
    </location>
</feature>
<dbReference type="InterPro" id="IPR051709">
    <property type="entry name" value="Ub-ligase/GTPase-reg"/>
</dbReference>
<feature type="region of interest" description="Disordered" evidence="3">
    <location>
        <begin position="1888"/>
        <end position="1962"/>
    </location>
</feature>
<feature type="compositionally biased region" description="Basic and acidic residues" evidence="3">
    <location>
        <begin position="4618"/>
        <end position="4635"/>
    </location>
</feature>
<organism evidence="4 5">
    <name type="scientific">Toxoplasma gondii ARI</name>
    <dbReference type="NCBI Taxonomy" id="1074872"/>
    <lineage>
        <taxon>Eukaryota</taxon>
        <taxon>Sar</taxon>
        <taxon>Alveolata</taxon>
        <taxon>Apicomplexa</taxon>
        <taxon>Conoidasida</taxon>
        <taxon>Coccidia</taxon>
        <taxon>Eucoccidiorida</taxon>
        <taxon>Eimeriorina</taxon>
        <taxon>Sarcocystidae</taxon>
        <taxon>Toxoplasma</taxon>
    </lineage>
</organism>
<feature type="compositionally biased region" description="Low complexity" evidence="3">
    <location>
        <begin position="443"/>
        <end position="494"/>
    </location>
</feature>
<dbReference type="VEuPathDB" id="ToxoDB:TGARI_209880"/>
<feature type="compositionally biased region" description="Pro residues" evidence="3">
    <location>
        <begin position="986"/>
        <end position="999"/>
    </location>
</feature>
<feature type="compositionally biased region" description="Basic and acidic residues" evidence="3">
    <location>
        <begin position="4163"/>
        <end position="4179"/>
    </location>
</feature>
<feature type="compositionally biased region" description="Basic and acidic residues" evidence="3">
    <location>
        <begin position="4720"/>
        <end position="4745"/>
    </location>
</feature>
<evidence type="ECO:0000256" key="3">
    <source>
        <dbReference type="SAM" id="MobiDB-lite"/>
    </source>
</evidence>
<feature type="compositionally biased region" description="Basic and acidic residues" evidence="3">
    <location>
        <begin position="1693"/>
        <end position="1708"/>
    </location>
</feature>
<feature type="compositionally biased region" description="Basic and acidic residues" evidence="3">
    <location>
        <begin position="4551"/>
        <end position="4562"/>
    </location>
</feature>
<feature type="region of interest" description="Disordered" evidence="3">
    <location>
        <begin position="3658"/>
        <end position="3694"/>
    </location>
</feature>
<feature type="region of interest" description="Disordered" evidence="3">
    <location>
        <begin position="1693"/>
        <end position="1720"/>
    </location>
</feature>
<feature type="region of interest" description="Disordered" evidence="3">
    <location>
        <begin position="2215"/>
        <end position="2247"/>
    </location>
</feature>
<feature type="compositionally biased region" description="Low complexity" evidence="3">
    <location>
        <begin position="1172"/>
        <end position="1186"/>
    </location>
</feature>
<comment type="caution">
    <text evidence="4">The sequence shown here is derived from an EMBL/GenBank/DDBJ whole genome shotgun (WGS) entry which is preliminary data.</text>
</comment>
<feature type="compositionally biased region" description="Basic and acidic residues" evidence="3">
    <location>
        <begin position="1412"/>
        <end position="1422"/>
    </location>
</feature>
<feature type="compositionally biased region" description="Basic and acidic residues" evidence="3">
    <location>
        <begin position="2148"/>
        <end position="2157"/>
    </location>
</feature>
<proteinExistence type="predicted"/>